<dbReference type="SUPFAM" id="SSF52029">
    <property type="entry name" value="GroEL apical domain-like"/>
    <property type="match status" value="1"/>
</dbReference>
<dbReference type="EC" id="5.6.1.7" evidence="6"/>
<feature type="binding site" evidence="6">
    <location>
        <position position="50"/>
    </location>
    <ligand>
        <name>ATP</name>
        <dbReference type="ChEBI" id="CHEBI:30616"/>
    </ligand>
</feature>
<accession>A0ABZ0TK12</accession>
<dbReference type="PRINTS" id="PR00298">
    <property type="entry name" value="CHAPERONIN60"/>
</dbReference>
<evidence type="ECO:0000256" key="4">
    <source>
        <dbReference type="ARBA" id="ARBA00023186"/>
    </source>
</evidence>
<dbReference type="NCBIfam" id="NF009487">
    <property type="entry name" value="PRK12849.1"/>
    <property type="match status" value="1"/>
</dbReference>
<dbReference type="Pfam" id="PF00118">
    <property type="entry name" value="Cpn60_TCP1"/>
    <property type="match status" value="1"/>
</dbReference>
<dbReference type="RefSeq" id="WP_321562631.1">
    <property type="nucleotide sequence ID" value="NZ_CP139558.1"/>
</dbReference>
<evidence type="ECO:0000256" key="3">
    <source>
        <dbReference type="ARBA" id="ARBA00022840"/>
    </source>
</evidence>
<feature type="binding site" evidence="6">
    <location>
        <position position="415"/>
    </location>
    <ligand>
        <name>ATP</name>
        <dbReference type="ChEBI" id="CHEBI:30616"/>
    </ligand>
</feature>
<dbReference type="PANTHER" id="PTHR45633">
    <property type="entry name" value="60 KDA HEAT SHOCK PROTEIN, MITOCHONDRIAL"/>
    <property type="match status" value="1"/>
</dbReference>
<dbReference type="InterPro" id="IPR002423">
    <property type="entry name" value="Cpn60/GroEL/TCP-1"/>
</dbReference>
<comment type="subcellular location">
    <subcellularLocation>
        <location evidence="6">Cytoplasm</location>
    </subcellularLocation>
</comment>
<name>A0ABZ0TK12_9SPHI</name>
<evidence type="ECO:0000256" key="6">
    <source>
        <dbReference type="HAMAP-Rule" id="MF_00600"/>
    </source>
</evidence>
<protein>
    <recommendedName>
        <fullName evidence="6">Chaperonin GroEL</fullName>
        <ecNumber evidence="6">5.6.1.7</ecNumber>
    </recommendedName>
    <alternativeName>
        <fullName evidence="6">60 kDa chaperonin</fullName>
    </alternativeName>
    <alternativeName>
        <fullName evidence="6">Chaperonin-60</fullName>
        <shortName evidence="6">Cpn60</shortName>
    </alternativeName>
</protein>
<feature type="binding site" evidence="6">
    <location>
        <begin position="29"/>
        <end position="32"/>
    </location>
    <ligand>
        <name>ATP</name>
        <dbReference type="ChEBI" id="CHEBI:30616"/>
    </ligand>
</feature>
<dbReference type="HAMAP" id="MF_00600">
    <property type="entry name" value="CH60"/>
    <property type="match status" value="1"/>
</dbReference>
<reference evidence="10 11" key="1">
    <citation type="submission" date="2023-11" db="EMBL/GenBank/DDBJ databases">
        <title>Analysis of the Genomes of Mucilaginibacter gossypii cycad 4 and M. sabulilitoris SNA2: microbes with the potential for plant growth promotion.</title>
        <authorList>
            <person name="Hirsch A.M."/>
            <person name="Humm E."/>
            <person name="Rubbi M."/>
            <person name="Del Vecchio G."/>
            <person name="Ha S.M."/>
            <person name="Pellegrini M."/>
            <person name="Gunsalus R.P."/>
        </authorList>
    </citation>
    <scope>NUCLEOTIDE SEQUENCE [LARGE SCALE GENOMIC DNA]</scope>
    <source>
        <strain evidence="10 11">SNA2</strain>
    </source>
</reference>
<evidence type="ECO:0000256" key="7">
    <source>
        <dbReference type="RuleBase" id="RU000418"/>
    </source>
</evidence>
<comment type="function">
    <text evidence="6 8">Together with its co-chaperonin GroES, plays an essential role in assisting protein folding. The GroEL-GroES system forms a nano-cage that allows encapsulation of the non-native substrate proteins and provides a physical environment optimized to promote and accelerate protein folding.</text>
</comment>
<comment type="caution">
    <text evidence="6">Lacks conserved residue(s) required for the propagation of feature annotation.</text>
</comment>
<keyword evidence="6" id="KW-0963">Cytoplasm</keyword>
<proteinExistence type="inferred from homology"/>
<evidence type="ECO:0000256" key="9">
    <source>
        <dbReference type="SAM" id="MobiDB-lite"/>
    </source>
</evidence>
<evidence type="ECO:0000256" key="5">
    <source>
        <dbReference type="ARBA" id="ARBA00023235"/>
    </source>
</evidence>
<dbReference type="NCBIfam" id="TIGR02348">
    <property type="entry name" value="GroEL"/>
    <property type="match status" value="1"/>
</dbReference>
<keyword evidence="4 6" id="KW-0143">Chaperone</keyword>
<feature type="compositionally biased region" description="Gly residues" evidence="9">
    <location>
        <begin position="533"/>
        <end position="544"/>
    </location>
</feature>
<evidence type="ECO:0000313" key="10">
    <source>
        <dbReference type="EMBL" id="WPU93495.1"/>
    </source>
</evidence>
<dbReference type="InterPro" id="IPR027409">
    <property type="entry name" value="GroEL-like_apical_dom_sf"/>
</dbReference>
<sequence length="544" mass="57585">MAKQVKYNVEARDALKRGVDILANAVKVTLGPKGRNVIIDKKFGSPAITKDGVTVAKEIELKDALENMGAQMVKEVASKTADIAGDGTTTATVLAQAIVTAGIKNVAAGANPMDLKRGIDKAVAAVVENLKSQSQTVGEDNNKIKQVASISANNDEVIGSLIAEAMEKVGKDGVITVEEAKGTETEVRTVEGMQFDRGYLSPYFVTNADKMEAELENPYILIYDKKISSMKELLPILEKQVQTGKPLLIIAEDLDGEALATLVVNKIRGSLKVAAVKAPGFGDRRKAMLEDIAILTGGTLISEERGYKLENADLSYLGTAEKIVIDKDNTTIINGAGSAEEIKGRVSQIKSQIESTTSDYDREKLQERLAKLSGGVAVLYVGAATEVEMKEKKDRVDDALHATRAAVEEGIVAGGGVAFIRAVAALTDLKGDNEDENTGIQIIRRAIEEPLRQICENAGIEGSIVVQKVKEGTADFGYNARTDKYENLIGAGVIDPTKVGRVALENAASIAAMLLTTEVVLADDPEDAPAGGPPMGGGGMGGMM</sequence>
<dbReference type="NCBIfam" id="NF009488">
    <property type="entry name" value="PRK12850.1"/>
    <property type="match status" value="1"/>
</dbReference>
<dbReference type="NCBIfam" id="NF000592">
    <property type="entry name" value="PRK00013.1"/>
    <property type="match status" value="1"/>
</dbReference>
<keyword evidence="5 6" id="KW-0413">Isomerase</keyword>
<keyword evidence="3 6" id="KW-0067">ATP-binding</keyword>
<dbReference type="InterPro" id="IPR027410">
    <property type="entry name" value="TCP-1-like_intermed_sf"/>
</dbReference>
<dbReference type="Gene3D" id="3.50.7.10">
    <property type="entry name" value="GroEL"/>
    <property type="match status" value="1"/>
</dbReference>
<feature type="binding site" evidence="6">
    <location>
        <begin position="86"/>
        <end position="90"/>
    </location>
    <ligand>
        <name>ATP</name>
        <dbReference type="ChEBI" id="CHEBI:30616"/>
    </ligand>
</feature>
<dbReference type="PROSITE" id="PS00296">
    <property type="entry name" value="CHAPERONINS_CPN60"/>
    <property type="match status" value="1"/>
</dbReference>
<evidence type="ECO:0000256" key="2">
    <source>
        <dbReference type="ARBA" id="ARBA00022741"/>
    </source>
</evidence>
<dbReference type="Gene3D" id="3.30.260.10">
    <property type="entry name" value="TCP-1-like chaperonin intermediate domain"/>
    <property type="match status" value="1"/>
</dbReference>
<evidence type="ECO:0000313" key="11">
    <source>
        <dbReference type="Proteomes" id="UP001324380"/>
    </source>
</evidence>
<keyword evidence="11" id="KW-1185">Reference proteome</keyword>
<dbReference type="SUPFAM" id="SSF54849">
    <property type="entry name" value="GroEL-intermediate domain like"/>
    <property type="match status" value="1"/>
</dbReference>
<comment type="subunit">
    <text evidence="6 8">Forms a cylinder of 14 subunits composed of two heptameric rings stacked back-to-back. Interacts with the co-chaperonin GroES.</text>
</comment>
<organism evidence="10 11">
    <name type="scientific">Mucilaginibacter sabulilitoris</name>
    <dbReference type="NCBI Taxonomy" id="1173583"/>
    <lineage>
        <taxon>Bacteria</taxon>
        <taxon>Pseudomonadati</taxon>
        <taxon>Bacteroidota</taxon>
        <taxon>Sphingobacteriia</taxon>
        <taxon>Sphingobacteriales</taxon>
        <taxon>Sphingobacteriaceae</taxon>
        <taxon>Mucilaginibacter</taxon>
    </lineage>
</organism>
<dbReference type="EMBL" id="CP139558">
    <property type="protein sequence ID" value="WPU93495.1"/>
    <property type="molecule type" value="Genomic_DNA"/>
</dbReference>
<dbReference type="InterPro" id="IPR001844">
    <property type="entry name" value="Cpn60/GroEL"/>
</dbReference>
<dbReference type="Proteomes" id="UP001324380">
    <property type="component" value="Chromosome"/>
</dbReference>
<evidence type="ECO:0000256" key="8">
    <source>
        <dbReference type="RuleBase" id="RU000419"/>
    </source>
</evidence>
<dbReference type="InterPro" id="IPR018370">
    <property type="entry name" value="Chaperonin_Cpn60_CS"/>
</dbReference>
<dbReference type="SUPFAM" id="SSF48592">
    <property type="entry name" value="GroEL equatorial domain-like"/>
    <property type="match status" value="1"/>
</dbReference>
<feature type="region of interest" description="Disordered" evidence="9">
    <location>
        <begin position="525"/>
        <end position="544"/>
    </location>
</feature>
<keyword evidence="2 6" id="KW-0547">Nucleotide-binding</keyword>
<dbReference type="InterPro" id="IPR027413">
    <property type="entry name" value="GROEL-like_equatorial_sf"/>
</dbReference>
<dbReference type="NCBIfam" id="NF009489">
    <property type="entry name" value="PRK12851.1"/>
    <property type="match status" value="1"/>
</dbReference>
<comment type="similarity">
    <text evidence="1 6 7">Belongs to the chaperonin (HSP60) family.</text>
</comment>
<gene>
    <name evidence="6 10" type="primary">groL</name>
    <name evidence="6" type="synonym">groEL</name>
    <name evidence="10" type="ORF">SNE25_29700</name>
</gene>
<dbReference type="Gene3D" id="1.10.560.10">
    <property type="entry name" value="GroEL-like equatorial domain"/>
    <property type="match status" value="1"/>
</dbReference>
<feature type="binding site" evidence="6">
    <location>
        <position position="495"/>
    </location>
    <ligand>
        <name>ATP</name>
        <dbReference type="ChEBI" id="CHEBI:30616"/>
    </ligand>
</feature>
<evidence type="ECO:0000256" key="1">
    <source>
        <dbReference type="ARBA" id="ARBA00006607"/>
    </source>
</evidence>
<dbReference type="CDD" id="cd03344">
    <property type="entry name" value="GroEL"/>
    <property type="match status" value="1"/>
</dbReference>